<dbReference type="PROSITE" id="PS50011">
    <property type="entry name" value="PROTEIN_KINASE_DOM"/>
    <property type="match status" value="1"/>
</dbReference>
<accession>A0A834TA02</accession>
<evidence type="ECO:0000313" key="7">
    <source>
        <dbReference type="EMBL" id="KAF7817766.1"/>
    </source>
</evidence>
<dbReference type="PANTHER" id="PTHR47989:SF4">
    <property type="entry name" value="PROTEIN KINASE DOMAIN-CONTAINING PROTEIN"/>
    <property type="match status" value="1"/>
</dbReference>
<comment type="caution">
    <text evidence="7">The sequence shown here is derived from an EMBL/GenBank/DDBJ whole genome shotgun (WGS) entry which is preliminary data.</text>
</comment>
<evidence type="ECO:0000313" key="8">
    <source>
        <dbReference type="Proteomes" id="UP000634136"/>
    </source>
</evidence>
<dbReference type="InterPro" id="IPR011009">
    <property type="entry name" value="Kinase-like_dom_sf"/>
</dbReference>
<dbReference type="InterPro" id="IPR043891">
    <property type="entry name" value="SPARK"/>
</dbReference>
<keyword evidence="5" id="KW-0812">Transmembrane</keyword>
<proteinExistence type="predicted"/>
<dbReference type="PROSITE" id="PS00108">
    <property type="entry name" value="PROTEIN_KINASE_ST"/>
    <property type="match status" value="1"/>
</dbReference>
<keyword evidence="7" id="KW-0808">Transferase</keyword>
<dbReference type="InterPro" id="IPR000719">
    <property type="entry name" value="Prot_kinase_dom"/>
</dbReference>
<evidence type="ECO:0000256" key="2">
    <source>
        <dbReference type="ARBA" id="ARBA00022741"/>
    </source>
</evidence>
<dbReference type="OrthoDB" id="4062651at2759"/>
<dbReference type="Gene3D" id="3.30.200.20">
    <property type="entry name" value="Phosphorylase Kinase, domain 1"/>
    <property type="match status" value="1"/>
</dbReference>
<name>A0A834TA02_9FABA</name>
<keyword evidence="5" id="KW-0472">Membrane</keyword>
<keyword evidence="2" id="KW-0547">Nucleotide-binding</keyword>
<evidence type="ECO:0000256" key="4">
    <source>
        <dbReference type="SAM" id="MobiDB-lite"/>
    </source>
</evidence>
<keyword evidence="1" id="KW-0723">Serine/threonine-protein kinase</keyword>
<keyword evidence="7" id="KW-0418">Kinase</keyword>
<dbReference type="InterPro" id="IPR008271">
    <property type="entry name" value="Ser/Thr_kinase_AS"/>
</dbReference>
<protein>
    <submittedName>
        <fullName evidence="7">Putative receptor-like protein kinase</fullName>
    </submittedName>
</protein>
<evidence type="ECO:0000256" key="5">
    <source>
        <dbReference type="SAM" id="Phobius"/>
    </source>
</evidence>
<dbReference type="SMART" id="SM00220">
    <property type="entry name" value="S_TKc"/>
    <property type="match status" value="1"/>
</dbReference>
<dbReference type="Gene3D" id="1.10.510.10">
    <property type="entry name" value="Transferase(Phosphotransferase) domain 1"/>
    <property type="match status" value="1"/>
</dbReference>
<dbReference type="PANTHER" id="PTHR47989">
    <property type="entry name" value="OS01G0750732 PROTEIN"/>
    <property type="match status" value="1"/>
</dbReference>
<keyword evidence="8" id="KW-1185">Reference proteome</keyword>
<keyword evidence="5" id="KW-1133">Transmembrane helix</keyword>
<feature type="domain" description="Protein kinase" evidence="6">
    <location>
        <begin position="322"/>
        <end position="592"/>
    </location>
</feature>
<dbReference type="EMBL" id="JAAIUW010000008">
    <property type="protein sequence ID" value="KAF7817766.1"/>
    <property type="molecule type" value="Genomic_DNA"/>
</dbReference>
<feature type="transmembrane region" description="Helical" evidence="5">
    <location>
        <begin position="254"/>
        <end position="278"/>
    </location>
</feature>
<evidence type="ECO:0000256" key="1">
    <source>
        <dbReference type="ARBA" id="ARBA00022527"/>
    </source>
</evidence>
<gene>
    <name evidence="7" type="ORF">G2W53_023221</name>
</gene>
<evidence type="ECO:0000256" key="3">
    <source>
        <dbReference type="ARBA" id="ARBA00022840"/>
    </source>
</evidence>
<evidence type="ECO:0000259" key="6">
    <source>
        <dbReference type="PROSITE" id="PS50011"/>
    </source>
</evidence>
<keyword evidence="7" id="KW-0675">Receptor</keyword>
<dbReference type="GO" id="GO:0004674">
    <property type="term" value="F:protein serine/threonine kinase activity"/>
    <property type="evidence" value="ECO:0007669"/>
    <property type="project" value="UniProtKB-KW"/>
</dbReference>
<feature type="region of interest" description="Disordered" evidence="4">
    <location>
        <begin position="599"/>
        <end position="621"/>
    </location>
</feature>
<feature type="compositionally biased region" description="Low complexity" evidence="4">
    <location>
        <begin position="606"/>
        <end position="621"/>
    </location>
</feature>
<dbReference type="GO" id="GO:0005524">
    <property type="term" value="F:ATP binding"/>
    <property type="evidence" value="ECO:0007669"/>
    <property type="project" value="UniProtKB-KW"/>
</dbReference>
<dbReference type="SUPFAM" id="SSF56112">
    <property type="entry name" value="Protein kinase-like (PK-like)"/>
    <property type="match status" value="1"/>
</dbReference>
<dbReference type="FunFam" id="1.10.510.10:FF:000530">
    <property type="entry name" value="probable receptor-like protein kinase At5g59700"/>
    <property type="match status" value="1"/>
</dbReference>
<sequence length="621" mass="68582">MKARCDGSCNIRRGEANEKMAIFTRAEAAVPILIIQLLYCYPLVAGQSKCGLNLSASPYVRYGECGSVKEELREWEGFPNTLCCRNVLTTLSQALALQARGSDEGSVFISQTEWSKCSQQFESEEGVSPNSCGLDSFYSGTTKCSNVRLQDIEGQEAYQDAMDKCAHFDKPFVEACPQCSNAILGVTDTLYQQFVGREFFAVERAVCGVAALVSVSAGKPDDPFISNKVLTCLLPPQNNNDEVHLHGLLKSPTAVLMVEVVIGVMGVAVIIIVVKYCVSKKKGKKRVRSKEITAWSGMYWFSKAEIENAIKEGGVGVGVGGSERKVWLGRGSAGQVYKGVLPSGQVVAIKHLTKANSSDSFTREVEGLSRLRHPNLVCLFGCCMQDGHRYLVYEYCAEGNLAQHLLRRDSHLTWETRVKILRDCSFALKYLHHHIEGCVVHRDIKLTNILLTENLQAKLSDFGLAKMLGMEESKVFTDVRGTIGYMDPEYMSNAKLTCASDIYSFGIVALQILSGQKVIELDLDARDQLTRKARDVSMGRRPISDFEDPRLQGQVNKADFEVILQIAVLCVAKSSKGRPTIEVVFEELDKAYKNTLAEWKPKQDRSTSGTSTSKSSHLLPV</sequence>
<dbReference type="Proteomes" id="UP000634136">
    <property type="component" value="Unassembled WGS sequence"/>
</dbReference>
<dbReference type="Pfam" id="PF19160">
    <property type="entry name" value="SPARK"/>
    <property type="match status" value="1"/>
</dbReference>
<keyword evidence="3" id="KW-0067">ATP-binding</keyword>
<dbReference type="Pfam" id="PF00069">
    <property type="entry name" value="Pkinase"/>
    <property type="match status" value="1"/>
</dbReference>
<organism evidence="7 8">
    <name type="scientific">Senna tora</name>
    <dbReference type="NCBI Taxonomy" id="362788"/>
    <lineage>
        <taxon>Eukaryota</taxon>
        <taxon>Viridiplantae</taxon>
        <taxon>Streptophyta</taxon>
        <taxon>Embryophyta</taxon>
        <taxon>Tracheophyta</taxon>
        <taxon>Spermatophyta</taxon>
        <taxon>Magnoliopsida</taxon>
        <taxon>eudicotyledons</taxon>
        <taxon>Gunneridae</taxon>
        <taxon>Pentapetalae</taxon>
        <taxon>rosids</taxon>
        <taxon>fabids</taxon>
        <taxon>Fabales</taxon>
        <taxon>Fabaceae</taxon>
        <taxon>Caesalpinioideae</taxon>
        <taxon>Cassia clade</taxon>
        <taxon>Senna</taxon>
    </lineage>
</organism>
<reference evidence="7" key="1">
    <citation type="submission" date="2020-09" db="EMBL/GenBank/DDBJ databases">
        <title>Genome-Enabled Discovery of Anthraquinone Biosynthesis in Senna tora.</title>
        <authorList>
            <person name="Kang S.-H."/>
            <person name="Pandey R.P."/>
            <person name="Lee C.-M."/>
            <person name="Sim J.-S."/>
            <person name="Jeong J.-T."/>
            <person name="Choi B.-S."/>
            <person name="Jung M."/>
            <person name="Ginzburg D."/>
            <person name="Zhao K."/>
            <person name="Won S.Y."/>
            <person name="Oh T.-J."/>
            <person name="Yu Y."/>
            <person name="Kim N.-H."/>
            <person name="Lee O.R."/>
            <person name="Lee T.-H."/>
            <person name="Bashyal P."/>
            <person name="Kim T.-S."/>
            <person name="Lee W.-H."/>
            <person name="Kawkins C."/>
            <person name="Kim C.-K."/>
            <person name="Kim J.S."/>
            <person name="Ahn B.O."/>
            <person name="Rhee S.Y."/>
            <person name="Sohng J.K."/>
        </authorList>
    </citation>
    <scope>NUCLEOTIDE SEQUENCE</scope>
    <source>
        <tissue evidence="7">Leaf</tissue>
    </source>
</reference>
<dbReference type="AlphaFoldDB" id="A0A834TA02"/>